<dbReference type="EMBL" id="JANEYF010005087">
    <property type="protein sequence ID" value="KAJ8929210.1"/>
    <property type="molecule type" value="Genomic_DNA"/>
</dbReference>
<feature type="compositionally biased region" description="Basic and acidic residues" evidence="1">
    <location>
        <begin position="306"/>
        <end position="315"/>
    </location>
</feature>
<feature type="compositionally biased region" description="Polar residues" evidence="1">
    <location>
        <begin position="291"/>
        <end position="305"/>
    </location>
</feature>
<evidence type="ECO:0000313" key="2">
    <source>
        <dbReference type="EMBL" id="KAJ8929210.1"/>
    </source>
</evidence>
<name>A0AAV8WT62_9CUCU</name>
<feature type="region of interest" description="Disordered" evidence="1">
    <location>
        <begin position="268"/>
        <end position="335"/>
    </location>
</feature>
<sequence>MGTWSDRPKIPVSVKEDADYKLSNNVSSKLIVNTTNNNITSNNSIEIKNNTSSTKINSTPTFNNGANIRINGFDQKEPNNVSIKVNGTEHVSSMQNSGNVVIKIGSLNSQNQKSIDSQRFISHTTAAGYRKPFSNINRNQPTQRPHSVAFDSDFDISRVPVVRSVELKKPYKDVGSNNNTSVTQIYQGTNNYKSHTLSRMEPVSELKNKFSNMYKSSETLSSNTYLNHQNNSDAEREAKPVFRVNSYKPTGAPVVRGFKTNDNALLNNRLSWNPPASYNTLPAKPKDKDNNYTTNKHVPFSQSNLRRTESSKIMERNPYNESKPHDSVEINNEKK</sequence>
<dbReference type="AlphaFoldDB" id="A0AAV8WT62"/>
<evidence type="ECO:0000313" key="3">
    <source>
        <dbReference type="Proteomes" id="UP001162156"/>
    </source>
</evidence>
<comment type="caution">
    <text evidence="2">The sequence shown here is derived from an EMBL/GenBank/DDBJ whole genome shotgun (WGS) entry which is preliminary data.</text>
</comment>
<feature type="compositionally biased region" description="Polar residues" evidence="1">
    <location>
        <begin position="268"/>
        <end position="280"/>
    </location>
</feature>
<organism evidence="2 3">
    <name type="scientific">Rhamnusium bicolor</name>
    <dbReference type="NCBI Taxonomy" id="1586634"/>
    <lineage>
        <taxon>Eukaryota</taxon>
        <taxon>Metazoa</taxon>
        <taxon>Ecdysozoa</taxon>
        <taxon>Arthropoda</taxon>
        <taxon>Hexapoda</taxon>
        <taxon>Insecta</taxon>
        <taxon>Pterygota</taxon>
        <taxon>Neoptera</taxon>
        <taxon>Endopterygota</taxon>
        <taxon>Coleoptera</taxon>
        <taxon>Polyphaga</taxon>
        <taxon>Cucujiformia</taxon>
        <taxon>Chrysomeloidea</taxon>
        <taxon>Cerambycidae</taxon>
        <taxon>Lepturinae</taxon>
        <taxon>Rhagiini</taxon>
        <taxon>Rhamnusium</taxon>
    </lineage>
</organism>
<evidence type="ECO:0008006" key="4">
    <source>
        <dbReference type="Google" id="ProtNLM"/>
    </source>
</evidence>
<proteinExistence type="predicted"/>
<keyword evidence="3" id="KW-1185">Reference proteome</keyword>
<dbReference type="Proteomes" id="UP001162156">
    <property type="component" value="Unassembled WGS sequence"/>
</dbReference>
<protein>
    <recommendedName>
        <fullName evidence="4">Exophilin 5</fullName>
    </recommendedName>
</protein>
<accession>A0AAV8WT62</accession>
<feature type="compositionally biased region" description="Basic and acidic residues" evidence="1">
    <location>
        <begin position="322"/>
        <end position="335"/>
    </location>
</feature>
<evidence type="ECO:0000256" key="1">
    <source>
        <dbReference type="SAM" id="MobiDB-lite"/>
    </source>
</evidence>
<reference evidence="2" key="1">
    <citation type="journal article" date="2023" name="Insect Mol. Biol.">
        <title>Genome sequencing provides insights into the evolution of gene families encoding plant cell wall-degrading enzymes in longhorned beetles.</title>
        <authorList>
            <person name="Shin N.R."/>
            <person name="Okamura Y."/>
            <person name="Kirsch R."/>
            <person name="Pauchet Y."/>
        </authorList>
    </citation>
    <scope>NUCLEOTIDE SEQUENCE</scope>
    <source>
        <strain evidence="2">RBIC_L_NR</strain>
    </source>
</reference>
<gene>
    <name evidence="2" type="ORF">NQ314_018088</name>
</gene>